<dbReference type="InterPro" id="IPR029058">
    <property type="entry name" value="AB_hydrolase_fold"/>
</dbReference>
<dbReference type="PANTHER" id="PTHR45856:SF24">
    <property type="entry name" value="FUNGAL LIPASE-LIKE DOMAIN-CONTAINING PROTEIN"/>
    <property type="match status" value="1"/>
</dbReference>
<dbReference type="Gene3D" id="3.40.50.1820">
    <property type="entry name" value="alpha/beta hydrolase"/>
    <property type="match status" value="1"/>
</dbReference>
<dbReference type="CDD" id="cd00519">
    <property type="entry name" value="Lipase_3"/>
    <property type="match status" value="1"/>
</dbReference>
<dbReference type="GO" id="GO:0006629">
    <property type="term" value="P:lipid metabolic process"/>
    <property type="evidence" value="ECO:0007669"/>
    <property type="project" value="InterPro"/>
</dbReference>
<dbReference type="AlphaFoldDB" id="A0A3B0XJY0"/>
<feature type="domain" description="Fungal lipase-type" evidence="1">
    <location>
        <begin position="12"/>
        <end position="105"/>
    </location>
</feature>
<gene>
    <name evidence="2" type="ORF">MNBD_GAMMA07-1094</name>
</gene>
<proteinExistence type="predicted"/>
<evidence type="ECO:0000313" key="2">
    <source>
        <dbReference type="EMBL" id="VAW56344.1"/>
    </source>
</evidence>
<dbReference type="EMBL" id="UOFF01000215">
    <property type="protein sequence ID" value="VAW56344.1"/>
    <property type="molecule type" value="Genomic_DNA"/>
</dbReference>
<dbReference type="InterPro" id="IPR051218">
    <property type="entry name" value="Sec_MonoDiacylglyc_Lipase"/>
</dbReference>
<evidence type="ECO:0000259" key="1">
    <source>
        <dbReference type="Pfam" id="PF01764"/>
    </source>
</evidence>
<organism evidence="2">
    <name type="scientific">hydrothermal vent metagenome</name>
    <dbReference type="NCBI Taxonomy" id="652676"/>
    <lineage>
        <taxon>unclassified sequences</taxon>
        <taxon>metagenomes</taxon>
        <taxon>ecological metagenomes</taxon>
    </lineage>
</organism>
<dbReference type="Pfam" id="PF01764">
    <property type="entry name" value="Lipase_3"/>
    <property type="match status" value="1"/>
</dbReference>
<dbReference type="InterPro" id="IPR002921">
    <property type="entry name" value="Fungal_lipase-type"/>
</dbReference>
<protein>
    <recommendedName>
        <fullName evidence="1">Fungal lipase-type domain-containing protein</fullName>
    </recommendedName>
</protein>
<dbReference type="PANTHER" id="PTHR45856">
    <property type="entry name" value="ALPHA/BETA-HYDROLASES SUPERFAMILY PROTEIN"/>
    <property type="match status" value="1"/>
</dbReference>
<sequence length="281" mass="30921">MGLNRGQHIGFKKAFESMLPQIESFLSTINPGVTVHCIGHSLGGAVASIAAEWVASNKSNEVKLYTFGAPKPGTYFFAKTLTENVKLNNIFRVFHPTDPVPMTPMFPFIHPPKPGFGHLLQSNEGLIGTASHSMILYAANLANKNWLGLNRSAPPFAIEHKIKEFLQSDTPVNSNTPKILEWINAGLIYVLTKIVGSAINLASFAITGLMTVADTISYILIQGYKLSQTVWVNYLITKMMQALGMHALANKTELTQEFLTTIMLKMMRKNNEEAQKAISAI</sequence>
<reference evidence="2" key="1">
    <citation type="submission" date="2018-06" db="EMBL/GenBank/DDBJ databases">
        <authorList>
            <person name="Zhirakovskaya E."/>
        </authorList>
    </citation>
    <scope>NUCLEOTIDE SEQUENCE</scope>
</reference>
<dbReference type="SUPFAM" id="SSF53474">
    <property type="entry name" value="alpha/beta-Hydrolases"/>
    <property type="match status" value="1"/>
</dbReference>
<name>A0A3B0XJY0_9ZZZZ</name>
<accession>A0A3B0XJY0</accession>